<name>A0A834SS88_9FABA</name>
<dbReference type="EMBL" id="JAAIUW010000012">
    <property type="protein sequence ID" value="KAF7807990.1"/>
    <property type="molecule type" value="Genomic_DNA"/>
</dbReference>
<accession>A0A834SS88</accession>
<protein>
    <submittedName>
        <fullName evidence="2">Uncharacterized protein</fullName>
    </submittedName>
</protein>
<dbReference type="Proteomes" id="UP000634136">
    <property type="component" value="Unassembled WGS sequence"/>
</dbReference>
<dbReference type="AlphaFoldDB" id="A0A834SS88"/>
<evidence type="ECO:0000256" key="1">
    <source>
        <dbReference type="SAM" id="MobiDB-lite"/>
    </source>
</evidence>
<feature type="compositionally biased region" description="Basic residues" evidence="1">
    <location>
        <begin position="88"/>
        <end position="100"/>
    </location>
</feature>
<keyword evidence="3" id="KW-1185">Reference proteome</keyword>
<organism evidence="2 3">
    <name type="scientific">Senna tora</name>
    <dbReference type="NCBI Taxonomy" id="362788"/>
    <lineage>
        <taxon>Eukaryota</taxon>
        <taxon>Viridiplantae</taxon>
        <taxon>Streptophyta</taxon>
        <taxon>Embryophyta</taxon>
        <taxon>Tracheophyta</taxon>
        <taxon>Spermatophyta</taxon>
        <taxon>Magnoliopsida</taxon>
        <taxon>eudicotyledons</taxon>
        <taxon>Gunneridae</taxon>
        <taxon>Pentapetalae</taxon>
        <taxon>rosids</taxon>
        <taxon>fabids</taxon>
        <taxon>Fabales</taxon>
        <taxon>Fabaceae</taxon>
        <taxon>Caesalpinioideae</taxon>
        <taxon>Cassia clade</taxon>
        <taxon>Senna</taxon>
    </lineage>
</organism>
<evidence type="ECO:0000313" key="3">
    <source>
        <dbReference type="Proteomes" id="UP000634136"/>
    </source>
</evidence>
<feature type="compositionally biased region" description="Polar residues" evidence="1">
    <location>
        <begin position="1"/>
        <end position="10"/>
    </location>
</feature>
<feature type="region of interest" description="Disordered" evidence="1">
    <location>
        <begin position="73"/>
        <end position="100"/>
    </location>
</feature>
<feature type="region of interest" description="Disordered" evidence="1">
    <location>
        <begin position="1"/>
        <end position="36"/>
    </location>
</feature>
<reference evidence="2" key="1">
    <citation type="submission" date="2020-09" db="EMBL/GenBank/DDBJ databases">
        <title>Genome-Enabled Discovery of Anthraquinone Biosynthesis in Senna tora.</title>
        <authorList>
            <person name="Kang S.-H."/>
            <person name="Pandey R.P."/>
            <person name="Lee C.-M."/>
            <person name="Sim J.-S."/>
            <person name="Jeong J.-T."/>
            <person name="Choi B.-S."/>
            <person name="Jung M."/>
            <person name="Ginzburg D."/>
            <person name="Zhao K."/>
            <person name="Won S.Y."/>
            <person name="Oh T.-J."/>
            <person name="Yu Y."/>
            <person name="Kim N.-H."/>
            <person name="Lee O.R."/>
            <person name="Lee T.-H."/>
            <person name="Bashyal P."/>
            <person name="Kim T.-S."/>
            <person name="Lee W.-H."/>
            <person name="Kawkins C."/>
            <person name="Kim C.-K."/>
            <person name="Kim J.S."/>
            <person name="Ahn B.O."/>
            <person name="Rhee S.Y."/>
            <person name="Sohng J.K."/>
        </authorList>
    </citation>
    <scope>NUCLEOTIDE SEQUENCE</scope>
    <source>
        <tissue evidence="2">Leaf</tissue>
    </source>
</reference>
<comment type="caution">
    <text evidence="2">The sequence shown here is derived from an EMBL/GenBank/DDBJ whole genome shotgun (WGS) entry which is preliminary data.</text>
</comment>
<evidence type="ECO:0000313" key="2">
    <source>
        <dbReference type="EMBL" id="KAF7807990.1"/>
    </source>
</evidence>
<sequence>MSEFAATSQGCVGGGRSSSFTKNQSRKSRGDGLKRNVSSWISKGSFDKKPIALGKPDCSSFAKPSFHRSIEGHGCVGGKRLSSSKEKQSHKRRRDGLKRKVSSRISLGLLNKKPITQGVTNCSTFTNPAFHGSIEEECFDSNAECFGGGEFSYSKKKQSRKRRKGGLKRRVSLWITKGSLDKNSITPGIHYFSSFANPVPIEVLRKHALTQLLGEGVIMVYAMGVCASTPQGCVGGGRFSSFRKKQSRKRRRDGL</sequence>
<gene>
    <name evidence="2" type="ORF">G2W53_040151</name>
</gene>
<proteinExistence type="predicted"/>